<keyword evidence="2" id="KW-1185">Reference proteome</keyword>
<evidence type="ECO:0000313" key="2">
    <source>
        <dbReference type="Proteomes" id="UP000012062"/>
    </source>
</evidence>
<evidence type="ECO:0000313" key="1">
    <source>
        <dbReference type="EMBL" id="CCV08360.1"/>
    </source>
</evidence>
<proteinExistence type="predicted"/>
<dbReference type="STRING" id="1297569.MESS2_730256"/>
<gene>
    <name evidence="1" type="ORF">MESS2_730256</name>
</gene>
<reference evidence="1 2" key="1">
    <citation type="submission" date="2013-02" db="EMBL/GenBank/DDBJ databases">
        <authorList>
            <person name="Genoscope - CEA"/>
        </authorList>
    </citation>
    <scope>NUCLEOTIDE SEQUENCE [LARGE SCALE GENOMIC DNA]</scope>
    <source>
        <strain evidence="1 2">STM 2683</strain>
    </source>
</reference>
<organism evidence="1 2">
    <name type="scientific">Mesorhizobium metallidurans STM 2683</name>
    <dbReference type="NCBI Taxonomy" id="1297569"/>
    <lineage>
        <taxon>Bacteria</taxon>
        <taxon>Pseudomonadati</taxon>
        <taxon>Pseudomonadota</taxon>
        <taxon>Alphaproteobacteria</taxon>
        <taxon>Hyphomicrobiales</taxon>
        <taxon>Phyllobacteriaceae</taxon>
        <taxon>Mesorhizobium</taxon>
    </lineage>
</organism>
<sequence length="99" mass="10483">MIAAAVDALGRHLATHRVAGGQDFWQSGSCCLWSEGHGIPSAISAIVAVGSTTIIIAADGVTIGAVRRLTTAMIDSNWGNRVQNFTQATWHLVQRKKSP</sequence>
<comment type="caution">
    <text evidence="1">The sequence shown here is derived from an EMBL/GenBank/DDBJ whole genome shotgun (WGS) entry which is preliminary data.</text>
</comment>
<protein>
    <submittedName>
        <fullName evidence="1">Uncharacterized protein</fullName>
    </submittedName>
</protein>
<accession>M5EWN0</accession>
<name>M5EWN0_9HYPH</name>
<dbReference type="EMBL" id="CAUM01000143">
    <property type="protein sequence ID" value="CCV08360.1"/>
    <property type="molecule type" value="Genomic_DNA"/>
</dbReference>
<dbReference type="AlphaFoldDB" id="M5EWN0"/>
<dbReference type="Proteomes" id="UP000012062">
    <property type="component" value="Unassembled WGS sequence"/>
</dbReference>